<evidence type="ECO:0000313" key="2">
    <source>
        <dbReference type="EMBL" id="AEI40003.1"/>
    </source>
</evidence>
<reference evidence="2 3" key="2">
    <citation type="journal article" date="2013" name="Genome Announc.">
        <title>Genome Sequence of Growth-Improving Paenibacillus mucilaginosus Strain KNP414.</title>
        <authorList>
            <person name="Lu J.J."/>
            <person name="Wang J.F."/>
            <person name="Hu X.F."/>
        </authorList>
    </citation>
    <scope>NUCLEOTIDE SEQUENCE [LARGE SCALE GENOMIC DNA]</scope>
    <source>
        <strain evidence="2 3">KNP414</strain>
    </source>
</reference>
<evidence type="ECO:0000256" key="1">
    <source>
        <dbReference type="SAM" id="MobiDB-lite"/>
    </source>
</evidence>
<proteinExistence type="predicted"/>
<accession>F8FL84</accession>
<name>F8FL84_PAEMK</name>
<dbReference type="HOGENOM" id="CLU_2956219_0_0_9"/>
<dbReference type="KEGG" id="pms:KNP414_01439"/>
<evidence type="ECO:0000313" key="3">
    <source>
        <dbReference type="Proteomes" id="UP000006620"/>
    </source>
</evidence>
<organism evidence="2 3">
    <name type="scientific">Paenibacillus mucilaginosus (strain KNP414)</name>
    <dbReference type="NCBI Taxonomy" id="1036673"/>
    <lineage>
        <taxon>Bacteria</taxon>
        <taxon>Bacillati</taxon>
        <taxon>Bacillota</taxon>
        <taxon>Bacilli</taxon>
        <taxon>Bacillales</taxon>
        <taxon>Paenibacillaceae</taxon>
        <taxon>Paenibacillus</taxon>
    </lineage>
</organism>
<dbReference type="Proteomes" id="UP000006620">
    <property type="component" value="Chromosome"/>
</dbReference>
<dbReference type="PATRIC" id="fig|1036673.3.peg.1262"/>
<dbReference type="EMBL" id="CP002869">
    <property type="protein sequence ID" value="AEI40003.1"/>
    <property type="molecule type" value="Genomic_DNA"/>
</dbReference>
<protein>
    <submittedName>
        <fullName evidence="2">Uncharacterized protein</fullName>
    </submittedName>
</protein>
<gene>
    <name evidence="2" type="ordered locus">KNP414_01439</name>
</gene>
<feature type="region of interest" description="Disordered" evidence="1">
    <location>
        <begin position="1"/>
        <end position="30"/>
    </location>
</feature>
<reference evidence="3" key="1">
    <citation type="submission" date="2011-06" db="EMBL/GenBank/DDBJ databases">
        <title>Complete genome sequence of Paenibacillus mucilaginosus KNP414.</title>
        <authorList>
            <person name="Wang J."/>
            <person name="Hu S."/>
            <person name="Hu X."/>
            <person name="Zhang B."/>
            <person name="Dong D."/>
            <person name="Zhang S."/>
            <person name="Zhao K."/>
            <person name="Wu D."/>
        </authorList>
    </citation>
    <scope>NUCLEOTIDE SEQUENCE [LARGE SCALE GENOMIC DNA]</scope>
    <source>
        <strain evidence="3">KNP414</strain>
    </source>
</reference>
<dbReference type="RefSeq" id="WP_013915165.1">
    <property type="nucleotide sequence ID" value="NC_015690.1"/>
</dbReference>
<sequence length="59" mass="6411">MSRQVDKPGARRPNSAELSDAGTSTKKSKKVIALTTEGKEVEGVVVFERKANYDKPSFA</sequence>
<dbReference type="AlphaFoldDB" id="F8FL84"/>